<gene>
    <name evidence="1" type="ORF">MP3633_1772</name>
</gene>
<organism evidence="1 2">
    <name type="scientific">Marinomonas primoryensis</name>
    <dbReference type="NCBI Taxonomy" id="178399"/>
    <lineage>
        <taxon>Bacteria</taxon>
        <taxon>Pseudomonadati</taxon>
        <taxon>Pseudomonadota</taxon>
        <taxon>Gammaproteobacteria</taxon>
        <taxon>Oceanospirillales</taxon>
        <taxon>Oceanospirillaceae</taxon>
        <taxon>Marinomonas</taxon>
    </lineage>
</organism>
<dbReference type="SUPFAM" id="SSF54285">
    <property type="entry name" value="MoaD/ThiS"/>
    <property type="match status" value="1"/>
</dbReference>
<dbReference type="InterPro" id="IPR012675">
    <property type="entry name" value="Beta-grasp_dom_sf"/>
</dbReference>
<proteinExistence type="predicted"/>
<sequence length="65" mass="7068">MNIMLNDAPFDFSGETLKDLLDSLGKETKGIAVAIDQQVVPKSLWSNTELNEQSQVIIFESIAGG</sequence>
<dbReference type="InterPro" id="IPR010035">
    <property type="entry name" value="Thi_S"/>
</dbReference>
<dbReference type="Pfam" id="PF02597">
    <property type="entry name" value="ThiS"/>
    <property type="match status" value="1"/>
</dbReference>
<dbReference type="AlphaFoldDB" id="A0A859D163"/>
<dbReference type="CDD" id="cd00565">
    <property type="entry name" value="Ubl_ThiS"/>
    <property type="match status" value="1"/>
</dbReference>
<reference evidence="1 2" key="1">
    <citation type="submission" date="2020-06" db="EMBL/GenBank/DDBJ databases">
        <authorList>
            <person name="Voronona O.L."/>
            <person name="Aksenova E.I."/>
            <person name="Kunda M.S."/>
            <person name="Semenov A.N."/>
            <person name="Ryzhova N."/>
        </authorList>
    </citation>
    <scope>NUCLEOTIDE SEQUENCE [LARGE SCALE GENOMIC DNA]</scope>
    <source>
        <strain evidence="1 2">MPKMM3633</strain>
    </source>
</reference>
<dbReference type="PANTHER" id="PTHR34472">
    <property type="entry name" value="SULFUR CARRIER PROTEIN THIS"/>
    <property type="match status" value="1"/>
</dbReference>
<dbReference type="KEGG" id="mpri:MP3633_1772"/>
<dbReference type="InterPro" id="IPR003749">
    <property type="entry name" value="ThiS/MoaD-like"/>
</dbReference>
<evidence type="ECO:0000313" key="1">
    <source>
        <dbReference type="EMBL" id="QKK80501.1"/>
    </source>
</evidence>
<dbReference type="Proteomes" id="UP000509371">
    <property type="component" value="Chromosome"/>
</dbReference>
<dbReference type="RefSeq" id="WP_176335234.1">
    <property type="nucleotide sequence ID" value="NZ_BAAAEF010000002.1"/>
</dbReference>
<dbReference type="PANTHER" id="PTHR34472:SF1">
    <property type="entry name" value="SULFUR CARRIER PROTEIN THIS"/>
    <property type="match status" value="1"/>
</dbReference>
<accession>A0A859D163</accession>
<dbReference type="EMBL" id="CP054301">
    <property type="protein sequence ID" value="QKK80501.1"/>
    <property type="molecule type" value="Genomic_DNA"/>
</dbReference>
<dbReference type="NCBIfam" id="TIGR01683">
    <property type="entry name" value="thiS"/>
    <property type="match status" value="1"/>
</dbReference>
<dbReference type="InterPro" id="IPR016155">
    <property type="entry name" value="Mopterin_synth/thiamin_S_b"/>
</dbReference>
<protein>
    <submittedName>
        <fullName evidence="1">Sulfur carrier protein ThiS</fullName>
    </submittedName>
</protein>
<evidence type="ECO:0000313" key="2">
    <source>
        <dbReference type="Proteomes" id="UP000509371"/>
    </source>
</evidence>
<dbReference type="Gene3D" id="3.10.20.30">
    <property type="match status" value="1"/>
</dbReference>
<name>A0A859D163_9GAMM</name>